<organism evidence="1 2">
    <name type="scientific">Streptomyces antimycoticus</name>
    <dbReference type="NCBI Taxonomy" id="68175"/>
    <lineage>
        <taxon>Bacteria</taxon>
        <taxon>Bacillati</taxon>
        <taxon>Actinomycetota</taxon>
        <taxon>Actinomycetes</taxon>
        <taxon>Kitasatosporales</taxon>
        <taxon>Streptomycetaceae</taxon>
        <taxon>Streptomyces</taxon>
        <taxon>Streptomyces violaceusniger group</taxon>
    </lineage>
</organism>
<dbReference type="EMBL" id="JAZBJQ010000061">
    <property type="protein sequence ID" value="MEE4590007.1"/>
    <property type="molecule type" value="Genomic_DNA"/>
</dbReference>
<dbReference type="AlphaFoldDB" id="A0ABD5JR34"/>
<comment type="caution">
    <text evidence="1">The sequence shown here is derived from an EMBL/GenBank/DDBJ whole genome shotgun (WGS) entry which is preliminary data.</text>
</comment>
<proteinExistence type="predicted"/>
<dbReference type="RefSeq" id="WP_125760057.1">
    <property type="nucleotide sequence ID" value="NZ_CP108856.1"/>
</dbReference>
<protein>
    <submittedName>
        <fullName evidence="1">Uncharacterized protein</fullName>
    </submittedName>
</protein>
<name>A0ABD5JR34_9ACTN</name>
<gene>
    <name evidence="1" type="ORF">V2K49_44740</name>
</gene>
<dbReference type="Proteomes" id="UP001354649">
    <property type="component" value="Unassembled WGS sequence"/>
</dbReference>
<accession>A0ABD5JR34</accession>
<evidence type="ECO:0000313" key="2">
    <source>
        <dbReference type="Proteomes" id="UP001354649"/>
    </source>
</evidence>
<dbReference type="GeneID" id="97427873"/>
<reference evidence="1 2" key="1">
    <citation type="submission" date="2023-11" db="EMBL/GenBank/DDBJ databases">
        <title>30 novel species of actinomycetes from the DSMZ collection.</title>
        <authorList>
            <person name="Nouioui I."/>
        </authorList>
    </citation>
    <scope>NUCLEOTIDE SEQUENCE [LARGE SCALE GENOMIC DNA]</scope>
    <source>
        <strain evidence="1 2">DSM 41602</strain>
    </source>
</reference>
<evidence type="ECO:0000313" key="1">
    <source>
        <dbReference type="EMBL" id="MEE4590007.1"/>
    </source>
</evidence>
<sequence>MVRGRLAGGLLTSLALVGGPDGMRGAMRSFARTIEGWWSDSGTPRLDEDVRARLIAAADEVLGNRPINDVLAARDAAAVDVLALRHVQDRDVPPGA</sequence>